<evidence type="ECO:0000313" key="6">
    <source>
        <dbReference type="Proteomes" id="UP000002729"/>
    </source>
</evidence>
<dbReference type="OMA" id="ERHNTRE"/>
<proteinExistence type="predicted"/>
<dbReference type="RefSeq" id="XP_009040590.1">
    <property type="nucleotide sequence ID" value="XM_009042342.1"/>
</dbReference>
<feature type="region of interest" description="Disordered" evidence="3">
    <location>
        <begin position="281"/>
        <end position="305"/>
    </location>
</feature>
<evidence type="ECO:0000256" key="3">
    <source>
        <dbReference type="SAM" id="MobiDB-lite"/>
    </source>
</evidence>
<dbReference type="InParanoid" id="F0YJM1"/>
<evidence type="ECO:0000313" key="5">
    <source>
        <dbReference type="EMBL" id="EGB04676.1"/>
    </source>
</evidence>
<dbReference type="KEGG" id="aaf:AURANDRAFT_55076"/>
<dbReference type="FunCoup" id="F0YJM1">
    <property type="interactions" value="22"/>
</dbReference>
<dbReference type="PANTHER" id="PTHR32083:SF34">
    <property type="entry name" value="COILED-COIL DOMAIN-CONTAINING PROTEIN 146"/>
    <property type="match status" value="1"/>
</dbReference>
<dbReference type="Proteomes" id="UP000002729">
    <property type="component" value="Unassembled WGS sequence"/>
</dbReference>
<dbReference type="AlphaFoldDB" id="F0YJM1"/>
<dbReference type="GeneID" id="20222472"/>
<keyword evidence="1 2" id="KW-0175">Coiled coil</keyword>
<dbReference type="eggNOG" id="ENOG502QPM4">
    <property type="taxonomic scope" value="Eukaryota"/>
</dbReference>
<evidence type="ECO:0000256" key="1">
    <source>
        <dbReference type="ARBA" id="ARBA00023054"/>
    </source>
</evidence>
<dbReference type="PANTHER" id="PTHR32083">
    <property type="entry name" value="CILIA AND FLAGELLA-ASSOCIATED PROTEIN 58-RELATED"/>
    <property type="match status" value="1"/>
</dbReference>
<dbReference type="Pfam" id="PF21771">
    <property type="entry name" value="CFAP58_CC"/>
    <property type="match status" value="1"/>
</dbReference>
<sequence length="509" mass="58682">MEDEIGNWSAEERRQNKLIAVLGAQREMKAREATRAQAAEKDTREQVKVKELVILDLSKKSNEVNNRLKEFSALYDVVKNERNKYVNLIQSSSQALAEMKEKIKILMNEVEILRNESLAKDKALAKERSQHLASQAQRDGLRLDLYKSQSEYRRKQEVVEQQIVEIDKLNSIINGLERDMLRLKARYVRAVETRNSTGVSLIDRNDELCILYEKVNLQEQTIKCGELGVRQKDEDIRMLKLQLCELQRQVIVSRKQLPQMPALADAVVKLKGELSRERQMTDSLCKDLESPSNDGRWRSLPGDDPDREQLLAKTAVLEERLNLKKEALLENELVLEEISNLTAKLRNRANDGRETTLNLARKVNDFQAKIRDTTRRMMATVSELSVYQATAMKLQQQKRTATRRLEESKWRIARDEPPIEDLHAELHRRERERHNTRESTITKGLERESRFTSGVVRTTAEPRPNAYIPDVAHGLGIPKPYSSLAPFKPAEAGSTMRHYRPPKPPVIII</sequence>
<dbReference type="OrthoDB" id="10262929at2759"/>
<organism evidence="6">
    <name type="scientific">Aureococcus anophagefferens</name>
    <name type="common">Harmful bloom alga</name>
    <dbReference type="NCBI Taxonomy" id="44056"/>
    <lineage>
        <taxon>Eukaryota</taxon>
        <taxon>Sar</taxon>
        <taxon>Stramenopiles</taxon>
        <taxon>Ochrophyta</taxon>
        <taxon>Pelagophyceae</taxon>
        <taxon>Pelagomonadales</taxon>
        <taxon>Pelagomonadaceae</taxon>
        <taxon>Aureococcus</taxon>
    </lineage>
</organism>
<dbReference type="InterPro" id="IPR049270">
    <property type="entry name" value="CFAP58_CC"/>
</dbReference>
<evidence type="ECO:0000256" key="2">
    <source>
        <dbReference type="SAM" id="Coils"/>
    </source>
</evidence>
<feature type="domain" description="Cilia- and flagella-associated protein 58 central coiled coil" evidence="4">
    <location>
        <begin position="1"/>
        <end position="249"/>
    </location>
</feature>
<dbReference type="GO" id="GO:0005856">
    <property type="term" value="C:cytoskeleton"/>
    <property type="evidence" value="ECO:0007669"/>
    <property type="project" value="TreeGrafter"/>
</dbReference>
<gene>
    <name evidence="5" type="ORF">AURANDRAFT_55076</name>
</gene>
<accession>F0YJM1</accession>
<evidence type="ECO:0000259" key="4">
    <source>
        <dbReference type="Pfam" id="PF21771"/>
    </source>
</evidence>
<keyword evidence="6" id="KW-1185">Reference proteome</keyword>
<protein>
    <recommendedName>
        <fullName evidence="4">Cilia- and flagella-associated protein 58 central coiled coil domain-containing protein</fullName>
    </recommendedName>
</protein>
<name>F0YJM1_AURAN</name>
<reference evidence="5 6" key="1">
    <citation type="journal article" date="2011" name="Proc. Natl. Acad. Sci. U.S.A.">
        <title>Niche of harmful alga Aureococcus anophagefferens revealed through ecogenomics.</title>
        <authorList>
            <person name="Gobler C.J."/>
            <person name="Berry D.L."/>
            <person name="Dyhrman S.T."/>
            <person name="Wilhelm S.W."/>
            <person name="Salamov A."/>
            <person name="Lobanov A.V."/>
            <person name="Zhang Y."/>
            <person name="Collier J.L."/>
            <person name="Wurch L.L."/>
            <person name="Kustka A.B."/>
            <person name="Dill B.D."/>
            <person name="Shah M."/>
            <person name="VerBerkmoes N.C."/>
            <person name="Kuo A."/>
            <person name="Terry A."/>
            <person name="Pangilinan J."/>
            <person name="Lindquist E.A."/>
            <person name="Lucas S."/>
            <person name="Paulsen I.T."/>
            <person name="Hattenrath-Lehmann T.K."/>
            <person name="Talmage S.C."/>
            <person name="Walker E.A."/>
            <person name="Koch F."/>
            <person name="Burson A.M."/>
            <person name="Marcoval M.A."/>
            <person name="Tang Y.Z."/>
            <person name="Lecleir G.R."/>
            <person name="Coyne K.J."/>
            <person name="Berg G.M."/>
            <person name="Bertrand E.M."/>
            <person name="Saito M.A."/>
            <person name="Gladyshev V.N."/>
            <person name="Grigoriev I.V."/>
        </authorList>
    </citation>
    <scope>NUCLEOTIDE SEQUENCE [LARGE SCALE GENOMIC DNA]</scope>
    <source>
        <strain evidence="6">CCMP 1984</strain>
    </source>
</reference>
<dbReference type="EMBL" id="GL833148">
    <property type="protein sequence ID" value="EGB04676.1"/>
    <property type="molecule type" value="Genomic_DNA"/>
</dbReference>
<feature type="coiled-coil region" evidence="2">
    <location>
        <begin position="159"/>
        <end position="193"/>
    </location>
</feature>
<feature type="coiled-coil region" evidence="2">
    <location>
        <begin position="89"/>
        <end position="116"/>
    </location>
</feature>